<dbReference type="InterPro" id="IPR039498">
    <property type="entry name" value="NTP_transf_5"/>
</dbReference>
<name>A0A1B2DJQ8_9BACL</name>
<accession>A0A1B2DJQ8</accession>
<evidence type="ECO:0008006" key="2">
    <source>
        <dbReference type="Google" id="ProtNLM"/>
    </source>
</evidence>
<evidence type="ECO:0000313" key="1">
    <source>
        <dbReference type="EMBL" id="ANY67943.1"/>
    </source>
</evidence>
<organism evidence="1">
    <name type="scientific">Paenibacillus sp. BIHB 4019</name>
    <dbReference type="NCBI Taxonomy" id="1870819"/>
    <lineage>
        <taxon>Bacteria</taxon>
        <taxon>Bacillati</taxon>
        <taxon>Bacillota</taxon>
        <taxon>Bacilli</taxon>
        <taxon>Bacillales</taxon>
        <taxon>Paenibacillaceae</taxon>
        <taxon>Paenibacillus</taxon>
    </lineage>
</organism>
<reference evidence="1" key="1">
    <citation type="submission" date="2016-08" db="EMBL/GenBank/DDBJ databases">
        <title>Complete Genome Seqeunce of Paenibacillus sp. BIHB 4019 from tea rhizoplane.</title>
        <authorList>
            <person name="Thakur R."/>
            <person name="Swarnkar M.K."/>
            <person name="Gulati A."/>
        </authorList>
    </citation>
    <scope>NUCLEOTIDE SEQUENCE [LARGE SCALE GENOMIC DNA]</scope>
    <source>
        <strain evidence="1">BIHB4019</strain>
    </source>
</reference>
<dbReference type="Gene3D" id="3.30.460.40">
    <property type="match status" value="1"/>
</dbReference>
<gene>
    <name evidence="1" type="ORF">BBD42_16780</name>
</gene>
<protein>
    <recommendedName>
        <fullName evidence="2">Renal dipeptidase</fullName>
    </recommendedName>
</protein>
<dbReference type="InterPro" id="IPR043519">
    <property type="entry name" value="NT_sf"/>
</dbReference>
<dbReference type="RefSeq" id="WP_099519117.1">
    <property type="nucleotide sequence ID" value="NZ_CP016808.1"/>
</dbReference>
<dbReference type="AlphaFoldDB" id="A0A1B2DJQ8"/>
<dbReference type="Pfam" id="PF14907">
    <property type="entry name" value="NTP_transf_5"/>
    <property type="match status" value="1"/>
</dbReference>
<sequence>MDKTYEWEVANLPLELQFMLDCLKPDADPAIIGRRWAGSRLNGEKIIDLARHHRLYPSLYIKLKQLAKPELPKSVLLTLQQDYYANTLMMLRLSAEMKRVVAALADRGIRSLQLKGPVIAHELYGDISQRTSKDLDILVPIEDVDRAEAVLEELGYYDRDPAPRLFNDLKWKTHHSCFEHTVNQTQIELHWRLSPDAVKEVSFEQLWAQRRIYEQTGSPIPYLGPEHLFHYLVSHGARHGWFRLRWLHDIAQLASACEDGGDSLMEDTRKNGGAAAVGQALILARELFGVKPPQELLPLADSPLAHRLVRCIFPFIQETVTISPIPEEKKMALLYKRYTYMLLTSREKLTHFIGKLYPSAWDAQTLPLPKGLHFLYFPLRPFLYFYRRLKQPRKRVSI</sequence>
<dbReference type="SUPFAM" id="SSF81301">
    <property type="entry name" value="Nucleotidyltransferase"/>
    <property type="match status" value="1"/>
</dbReference>
<dbReference type="EMBL" id="CP016808">
    <property type="protein sequence ID" value="ANY67943.1"/>
    <property type="molecule type" value="Genomic_DNA"/>
</dbReference>
<proteinExistence type="predicted"/>